<proteinExistence type="predicted"/>
<evidence type="ECO:0000313" key="1">
    <source>
        <dbReference type="EMBL" id="CAH1638093.1"/>
    </source>
</evidence>
<dbReference type="AlphaFoldDB" id="A0A9P0I0T8"/>
<name>A0A9P0I0T8_SPOLI</name>
<dbReference type="Proteomes" id="UP001153321">
    <property type="component" value="Chromosome 17"/>
</dbReference>
<dbReference type="EMBL" id="LR824548">
    <property type="protein sequence ID" value="CAH1638093.1"/>
    <property type="molecule type" value="Genomic_DNA"/>
</dbReference>
<protein>
    <submittedName>
        <fullName evidence="1">Uncharacterized protein</fullName>
    </submittedName>
</protein>
<evidence type="ECO:0000313" key="2">
    <source>
        <dbReference type="Proteomes" id="UP001153321"/>
    </source>
</evidence>
<sequence length="156" mass="16557">MYCFTYYFLKVNLNPSDGLFLGGVGPDVLKRPDDVLGDFLRCGGNGEMGTLGLVSVLVSGVGQTEALTVGSGVGVTTLDRDGFGFRADVLEESDFLGSDTVAGFEGVFVLVREDISDLLHDLGVSLRVANYVGDISGNYGHDGEESYEGFHLVCQS</sequence>
<gene>
    <name evidence="1" type="ORF">SPLIT_LOCUS3451</name>
</gene>
<reference evidence="1" key="1">
    <citation type="submission" date="2022-02" db="EMBL/GenBank/DDBJ databases">
        <authorList>
            <person name="King R."/>
        </authorList>
    </citation>
    <scope>NUCLEOTIDE SEQUENCE</scope>
</reference>
<keyword evidence="2" id="KW-1185">Reference proteome</keyword>
<organism evidence="1 2">
    <name type="scientific">Spodoptera littoralis</name>
    <name type="common">Egyptian cotton leafworm</name>
    <dbReference type="NCBI Taxonomy" id="7109"/>
    <lineage>
        <taxon>Eukaryota</taxon>
        <taxon>Metazoa</taxon>
        <taxon>Ecdysozoa</taxon>
        <taxon>Arthropoda</taxon>
        <taxon>Hexapoda</taxon>
        <taxon>Insecta</taxon>
        <taxon>Pterygota</taxon>
        <taxon>Neoptera</taxon>
        <taxon>Endopterygota</taxon>
        <taxon>Lepidoptera</taxon>
        <taxon>Glossata</taxon>
        <taxon>Ditrysia</taxon>
        <taxon>Noctuoidea</taxon>
        <taxon>Noctuidae</taxon>
        <taxon>Amphipyrinae</taxon>
        <taxon>Spodoptera</taxon>
    </lineage>
</organism>
<accession>A0A9P0I0T8</accession>